<gene>
    <name evidence="1" type="ordered locus">Rmar_2089</name>
</gene>
<sequence length="340" mass="39477">MDTFFFRWADLLSADNVARYIRTTIIGFDAKGQPVHYTYAAAWGLSLDMPDERSGLQEVGVGFRHDRLDLAELFQGFPASLEISFPLKYPEKTFRKTIDEQRRCGLASLELLSQRVRQALAAGLRRLAYCKLHYHVLRTFDLKEPNWPPREQIEMLTAAELRPLISLRSMHFNGKELVPGSELNKNLQSGENELLSIQLNLEEEHLPVLPDHRVVREALFQARQAAICLRYWWEIEEEMRQVVWGAHAWLATQRSDPVREAYIRTLEMAIEIKQKEPTIKNRPLYKRLSEQLTKEGDLITPEGVRKRLNKVLKEAGVQNARTYRLESLKQALDHFKSNLS</sequence>
<dbReference type="STRING" id="518766.Rmar_2089"/>
<accession>D0MD57</accession>
<dbReference type="AlphaFoldDB" id="D0MD57"/>
<keyword evidence="2" id="KW-1185">Reference proteome</keyword>
<dbReference type="RefSeq" id="WP_012844580.1">
    <property type="nucleotide sequence ID" value="NC_013501.1"/>
</dbReference>
<dbReference type="EMBL" id="CP001807">
    <property type="protein sequence ID" value="ACY48969.1"/>
    <property type="molecule type" value="Genomic_DNA"/>
</dbReference>
<dbReference type="KEGG" id="rmr:Rmar_2089"/>
<reference evidence="1 2" key="1">
    <citation type="journal article" date="2009" name="Stand. Genomic Sci.">
        <title>Complete genome sequence of Rhodothermus marinus type strain (R-10).</title>
        <authorList>
            <person name="Nolan M."/>
            <person name="Tindall B.J."/>
            <person name="Pomrenke H."/>
            <person name="Lapidus A."/>
            <person name="Copeland A."/>
            <person name="Glavina Del Rio T."/>
            <person name="Lucas S."/>
            <person name="Chen F."/>
            <person name="Tice H."/>
            <person name="Cheng J.F."/>
            <person name="Saunders E."/>
            <person name="Han C."/>
            <person name="Bruce D."/>
            <person name="Goodwin L."/>
            <person name="Chain P."/>
            <person name="Pitluck S."/>
            <person name="Ovchinikova G."/>
            <person name="Pati A."/>
            <person name="Ivanova N."/>
            <person name="Mavromatis K."/>
            <person name="Chen A."/>
            <person name="Palaniappan K."/>
            <person name="Land M."/>
            <person name="Hauser L."/>
            <person name="Chang Y.J."/>
            <person name="Jeffries C.D."/>
            <person name="Brettin T."/>
            <person name="Goker M."/>
            <person name="Bristow J."/>
            <person name="Eisen J.A."/>
            <person name="Markowitz V."/>
            <person name="Hugenholtz P."/>
            <person name="Kyrpides N.C."/>
            <person name="Klenk H.P."/>
            <person name="Detter J.C."/>
        </authorList>
    </citation>
    <scope>NUCLEOTIDE SEQUENCE [LARGE SCALE GENOMIC DNA]</scope>
    <source>
        <strain evidence="2">ATCC 43812 / DSM 4252 / R-10</strain>
    </source>
</reference>
<dbReference type="Proteomes" id="UP000002221">
    <property type="component" value="Chromosome"/>
</dbReference>
<protein>
    <submittedName>
        <fullName evidence="1">Uncharacterized protein</fullName>
    </submittedName>
</protein>
<evidence type="ECO:0000313" key="1">
    <source>
        <dbReference type="EMBL" id="ACY48969.1"/>
    </source>
</evidence>
<organism evidence="1 2">
    <name type="scientific">Rhodothermus marinus (strain ATCC 43812 / DSM 4252 / R-10)</name>
    <name type="common">Rhodothermus obamensis</name>
    <dbReference type="NCBI Taxonomy" id="518766"/>
    <lineage>
        <taxon>Bacteria</taxon>
        <taxon>Pseudomonadati</taxon>
        <taxon>Rhodothermota</taxon>
        <taxon>Rhodothermia</taxon>
        <taxon>Rhodothermales</taxon>
        <taxon>Rhodothermaceae</taxon>
        <taxon>Rhodothermus</taxon>
    </lineage>
</organism>
<evidence type="ECO:0000313" key="2">
    <source>
        <dbReference type="Proteomes" id="UP000002221"/>
    </source>
</evidence>
<proteinExistence type="predicted"/>
<dbReference type="HOGENOM" id="CLU_816063_0_0_10"/>
<name>D0MD57_RHOM4</name>